<protein>
    <submittedName>
        <fullName evidence="1">Uncharacterized protein</fullName>
    </submittedName>
</protein>
<evidence type="ECO:0000313" key="1">
    <source>
        <dbReference type="EMBL" id="VFQ87050.1"/>
    </source>
</evidence>
<keyword evidence="2" id="KW-1185">Reference proteome</keyword>
<reference evidence="1 2" key="1">
    <citation type="submission" date="2018-04" db="EMBL/GenBank/DDBJ databases">
        <authorList>
            <person name="Vogel A."/>
        </authorList>
    </citation>
    <scope>NUCLEOTIDE SEQUENCE [LARGE SCALE GENOMIC DNA]</scope>
</reference>
<dbReference type="EMBL" id="OOIL02003334">
    <property type="protein sequence ID" value="VFQ87050.1"/>
    <property type="molecule type" value="Genomic_DNA"/>
</dbReference>
<dbReference type="Proteomes" id="UP000595140">
    <property type="component" value="Unassembled WGS sequence"/>
</dbReference>
<dbReference type="AlphaFoldDB" id="A0A484ME58"/>
<gene>
    <name evidence="1" type="ORF">CCAM_LOCUS28826</name>
</gene>
<name>A0A484ME58_9ASTE</name>
<sequence length="69" mass="8128">MRAFRLPACEFVYPSSKLNIRHASMRAFRLHVSSSKHATTFFPSGINQERLAPHCIRVHHWLRCPRQKN</sequence>
<evidence type="ECO:0000313" key="2">
    <source>
        <dbReference type="Proteomes" id="UP000595140"/>
    </source>
</evidence>
<organism evidence="1 2">
    <name type="scientific">Cuscuta campestris</name>
    <dbReference type="NCBI Taxonomy" id="132261"/>
    <lineage>
        <taxon>Eukaryota</taxon>
        <taxon>Viridiplantae</taxon>
        <taxon>Streptophyta</taxon>
        <taxon>Embryophyta</taxon>
        <taxon>Tracheophyta</taxon>
        <taxon>Spermatophyta</taxon>
        <taxon>Magnoliopsida</taxon>
        <taxon>eudicotyledons</taxon>
        <taxon>Gunneridae</taxon>
        <taxon>Pentapetalae</taxon>
        <taxon>asterids</taxon>
        <taxon>lamiids</taxon>
        <taxon>Solanales</taxon>
        <taxon>Convolvulaceae</taxon>
        <taxon>Cuscuteae</taxon>
        <taxon>Cuscuta</taxon>
        <taxon>Cuscuta subgen. Grammica</taxon>
        <taxon>Cuscuta sect. Cleistogrammica</taxon>
    </lineage>
</organism>
<proteinExistence type="predicted"/>
<accession>A0A484ME58</accession>